<dbReference type="EMBL" id="BMIK01000001">
    <property type="protein sequence ID" value="GGC14843.1"/>
    <property type="molecule type" value="Genomic_DNA"/>
</dbReference>
<evidence type="ECO:0000313" key="2">
    <source>
        <dbReference type="Proteomes" id="UP000597338"/>
    </source>
</evidence>
<keyword evidence="2" id="KW-1185">Reference proteome</keyword>
<organism evidence="1 2">
    <name type="scientific">Parapedobacter defluvii</name>
    <dbReference type="NCBI Taxonomy" id="2045106"/>
    <lineage>
        <taxon>Bacteria</taxon>
        <taxon>Pseudomonadati</taxon>
        <taxon>Bacteroidota</taxon>
        <taxon>Sphingobacteriia</taxon>
        <taxon>Sphingobacteriales</taxon>
        <taxon>Sphingobacteriaceae</taxon>
        <taxon>Parapedobacter</taxon>
    </lineage>
</organism>
<gene>
    <name evidence="1" type="ORF">GCM10011386_03260</name>
</gene>
<proteinExistence type="predicted"/>
<reference evidence="2" key="1">
    <citation type="journal article" date="2019" name="Int. J. Syst. Evol. Microbiol.">
        <title>The Global Catalogue of Microorganisms (GCM) 10K type strain sequencing project: providing services to taxonomists for standard genome sequencing and annotation.</title>
        <authorList>
            <consortium name="The Broad Institute Genomics Platform"/>
            <consortium name="The Broad Institute Genome Sequencing Center for Infectious Disease"/>
            <person name="Wu L."/>
            <person name="Ma J."/>
        </authorList>
    </citation>
    <scope>NUCLEOTIDE SEQUENCE [LARGE SCALE GENOMIC DNA]</scope>
    <source>
        <strain evidence="2">CGMCC 1.15342</strain>
    </source>
</reference>
<protein>
    <submittedName>
        <fullName evidence="1">Uncharacterized protein</fullName>
    </submittedName>
</protein>
<name>A0ABQ1L4B3_9SPHI</name>
<sequence length="51" mass="5306">MAISQTTRGWINGFIGVGLFSGSLPATRAAVLDFHPVFLTLARAGIAGCSR</sequence>
<comment type="caution">
    <text evidence="1">The sequence shown here is derived from an EMBL/GenBank/DDBJ whole genome shotgun (WGS) entry which is preliminary data.</text>
</comment>
<accession>A0ABQ1L4B3</accession>
<dbReference type="Proteomes" id="UP000597338">
    <property type="component" value="Unassembled WGS sequence"/>
</dbReference>
<evidence type="ECO:0000313" key="1">
    <source>
        <dbReference type="EMBL" id="GGC14843.1"/>
    </source>
</evidence>